<evidence type="ECO:0000259" key="2">
    <source>
        <dbReference type="Pfam" id="PF15545"/>
    </source>
</evidence>
<feature type="region of interest" description="Disordered" evidence="1">
    <location>
        <begin position="1"/>
        <end position="95"/>
    </location>
</feature>
<dbReference type="OrthoDB" id="5925106at2"/>
<dbReference type="Proteomes" id="UP000235861">
    <property type="component" value="Unassembled WGS sequence"/>
</dbReference>
<gene>
    <name evidence="3" type="ORF">CUC53_16955</name>
</gene>
<organism evidence="3 4">
    <name type="scientific">Aeromonas cavernicola</name>
    <dbReference type="NCBI Taxonomy" id="1006623"/>
    <lineage>
        <taxon>Bacteria</taxon>
        <taxon>Pseudomonadati</taxon>
        <taxon>Pseudomonadota</taxon>
        <taxon>Gammaproteobacteria</taxon>
        <taxon>Aeromonadales</taxon>
        <taxon>Aeromonadaceae</taxon>
        <taxon>Aeromonas</taxon>
    </lineage>
</organism>
<dbReference type="InterPro" id="IPR029097">
    <property type="entry name" value="Ntox8"/>
</dbReference>
<keyword evidence="4" id="KW-1185">Reference proteome</keyword>
<name>A0A2H9U0Q5_9GAMM</name>
<reference evidence="3 4" key="1">
    <citation type="submission" date="2017-11" db="EMBL/GenBank/DDBJ databases">
        <title>Draft genome sequence of environmental isolate Aeromonas cavernicola sp. nov. MDC 2508.</title>
        <authorList>
            <person name="Colston S.M."/>
            <person name="Navarro A."/>
            <person name="Martinez-Murcia A.J."/>
            <person name="Graf J."/>
        </authorList>
    </citation>
    <scope>NUCLEOTIDE SEQUENCE [LARGE SCALE GENOMIC DNA]</scope>
    <source>
        <strain evidence="3 4">MDC 2508</strain>
    </source>
</reference>
<evidence type="ECO:0000313" key="4">
    <source>
        <dbReference type="Proteomes" id="UP000235861"/>
    </source>
</evidence>
<feature type="compositionally biased region" description="Basic and acidic residues" evidence="1">
    <location>
        <begin position="53"/>
        <end position="65"/>
    </location>
</feature>
<evidence type="ECO:0000256" key="1">
    <source>
        <dbReference type="SAM" id="MobiDB-lite"/>
    </source>
</evidence>
<dbReference type="Pfam" id="PF15545">
    <property type="entry name" value="Ntox8"/>
    <property type="match status" value="1"/>
</dbReference>
<comment type="caution">
    <text evidence="3">The sequence shown here is derived from an EMBL/GenBank/DDBJ whole genome shotgun (WGS) entry which is preliminary data.</text>
</comment>
<dbReference type="AlphaFoldDB" id="A0A2H9U0Q5"/>
<dbReference type="EMBL" id="PGGC01000189">
    <property type="protein sequence ID" value="PJG57632.1"/>
    <property type="molecule type" value="Genomic_DNA"/>
</dbReference>
<protein>
    <recommendedName>
        <fullName evidence="2">Bacterial toxin 8 domain-containing protein</fullName>
    </recommendedName>
</protein>
<proteinExistence type="predicted"/>
<sequence length="143" mass="15934">MGWVDPLGLTNIPGECPPPKTAEADPIQPDRQGGPEEPPSVAGNAGRAGKQARLRELANDDKLGSSDRGWLLQEMNSIDRGQRNSIRNPPGKDLAHERGREAAKGYGYSFSNLQLRILHRLQHKYDNFGRKNKERPVENKNED</sequence>
<accession>A0A2H9U0Q5</accession>
<evidence type="ECO:0000313" key="3">
    <source>
        <dbReference type="EMBL" id="PJG57632.1"/>
    </source>
</evidence>
<feature type="domain" description="Bacterial toxin 8" evidence="2">
    <location>
        <begin position="58"/>
        <end position="126"/>
    </location>
</feature>